<organism evidence="1 2">
    <name type="scientific">Marinobacter salarius</name>
    <dbReference type="NCBI Taxonomy" id="1420917"/>
    <lineage>
        <taxon>Bacteria</taxon>
        <taxon>Pseudomonadati</taxon>
        <taxon>Pseudomonadota</taxon>
        <taxon>Gammaproteobacteria</taxon>
        <taxon>Pseudomonadales</taxon>
        <taxon>Marinobacteraceae</taxon>
        <taxon>Marinobacter</taxon>
    </lineage>
</organism>
<reference evidence="1 2" key="1">
    <citation type="journal article" date="2014" name="Genome Announc.">
        <title>Draft Genome Sequences of Marinobacter similis A3d10T and Marinobacter salarius R9SW1T.</title>
        <authorList>
            <person name="Ivanova E.P."/>
            <person name="Ng H.J."/>
            <person name="Webb H.K."/>
            <person name="Feng G."/>
            <person name="Oshima K."/>
            <person name="Hattori M."/>
            <person name="Ohkuma M."/>
            <person name="Sergeev A.F."/>
            <person name="Mikhailov V.V."/>
            <person name="Crawford R.J."/>
            <person name="Sawabe T."/>
        </authorList>
    </citation>
    <scope>NUCLEOTIDE SEQUENCE [LARGE SCALE GENOMIC DNA]</scope>
    <source>
        <strain evidence="2">A3d10 and R9SW1</strain>
    </source>
</reference>
<proteinExistence type="predicted"/>
<dbReference type="Proteomes" id="UP000035081">
    <property type="component" value="Chromosome"/>
</dbReference>
<sequence length="161" mass="17183">MCQGLSIDPSRVYFMSHSLSGMGGAAFPPVNNAASAAGNSNLSPVLASNLLNTGGQFTRLFENSQSLAPQLLPVLDAASDGVLAQGRTELNIYFNVFQSQLDSADPVAYAGFYQNTNTLLTEIVGVDDDPERPTDDTIPNAADDQLYAMGPLKPRFRKPDL</sequence>
<dbReference type="HOGENOM" id="CLU_1641718_0_0_6"/>
<protein>
    <submittedName>
        <fullName evidence="1">Uncharacterized protein</fullName>
    </submittedName>
</protein>
<gene>
    <name evidence="1" type="ORF">AU15_05395</name>
</gene>
<accession>W5YW13</accession>
<name>W5YW13_9GAMM</name>
<dbReference type="AlphaFoldDB" id="W5YW13"/>
<evidence type="ECO:0000313" key="1">
    <source>
        <dbReference type="EMBL" id="AHI33039.1"/>
    </source>
</evidence>
<evidence type="ECO:0000313" key="2">
    <source>
        <dbReference type="Proteomes" id="UP000035081"/>
    </source>
</evidence>
<dbReference type="EMBL" id="CP007152">
    <property type="protein sequence ID" value="AHI33039.1"/>
    <property type="molecule type" value="Genomic_DNA"/>
</dbReference>
<dbReference type="KEGG" id="msr:AU15_05395"/>